<evidence type="ECO:0008006" key="4">
    <source>
        <dbReference type="Google" id="ProtNLM"/>
    </source>
</evidence>
<reference evidence="2 3" key="1">
    <citation type="submission" date="2017-07" db="EMBL/GenBank/DDBJ databases">
        <title>Isolation and whole genome analysis of endospore-forming bacteria from heroin.</title>
        <authorList>
            <person name="Kalinowski J."/>
            <person name="Ahrens B."/>
            <person name="Al-Dilaimi A."/>
            <person name="Winkler A."/>
            <person name="Wibberg D."/>
            <person name="Schleenbecker U."/>
            <person name="Ruckert C."/>
            <person name="Wolfel R."/>
            <person name="Grass G."/>
        </authorList>
    </citation>
    <scope>NUCLEOTIDE SEQUENCE [LARGE SCALE GENOMIC DNA]</scope>
    <source>
        <strain evidence="2 3">7523-2</strain>
    </source>
</reference>
<accession>A0A268RVP7</accession>
<proteinExistence type="inferred from homology"/>
<dbReference type="AlphaFoldDB" id="A0A268RVP7"/>
<dbReference type="PANTHER" id="PTHR18964:SF170">
    <property type="entry name" value="SUGAR KINASE"/>
    <property type="match status" value="1"/>
</dbReference>
<dbReference type="EMBL" id="NPBS01000112">
    <property type="protein sequence ID" value="PAF24322.1"/>
    <property type="molecule type" value="Genomic_DNA"/>
</dbReference>
<protein>
    <recommendedName>
        <fullName evidence="4">ROK family protein</fullName>
    </recommendedName>
</protein>
<evidence type="ECO:0000313" key="2">
    <source>
        <dbReference type="EMBL" id="PAF24322.1"/>
    </source>
</evidence>
<evidence type="ECO:0000256" key="1">
    <source>
        <dbReference type="ARBA" id="ARBA00006479"/>
    </source>
</evidence>
<dbReference type="SUPFAM" id="SSF53067">
    <property type="entry name" value="Actin-like ATPase domain"/>
    <property type="match status" value="1"/>
</dbReference>
<dbReference type="Proteomes" id="UP000216133">
    <property type="component" value="Unassembled WGS sequence"/>
</dbReference>
<dbReference type="InterPro" id="IPR000600">
    <property type="entry name" value="ROK"/>
</dbReference>
<dbReference type="CDD" id="cd24152">
    <property type="entry name" value="ASKHA_NBD_ROK-like"/>
    <property type="match status" value="1"/>
</dbReference>
<comment type="similarity">
    <text evidence="1">Belongs to the ROK (NagC/XylR) family.</text>
</comment>
<sequence>MERGYGRIGKVGQMHLPVFCGGDTMYLAIDLGGTYIKRAFFEQGNWFAHEQIKTPATKRELLALISSWAGRDGTKGIAVSSPGTVTKHGSIEGTSAIPYIHEGHLLQEIERATGLSVSIENDACCAALAEVWKGNGVDCKDVAVIVIGTGIGGALIKDGQLHRGFDLLGGELGYTLLSIDPVQRTAVPFSEMASASAIARRYATWTGQPGDRLTASDVFAAYEAGDHAAKKAIDAFYFCLAAGIHNVHYVYNPEKILLGGGISARDDLLDGVRHAYMQLKDQLSDYTLHMPRFERCHFQGNANLIGAMHHFMQQQGQ</sequence>
<comment type="caution">
    <text evidence="2">The sequence shown here is derived from an EMBL/GenBank/DDBJ whole genome shotgun (WGS) entry which is preliminary data.</text>
</comment>
<dbReference type="InterPro" id="IPR043129">
    <property type="entry name" value="ATPase_NBD"/>
</dbReference>
<name>A0A268RVP7_SHOCL</name>
<evidence type="ECO:0000313" key="3">
    <source>
        <dbReference type="Proteomes" id="UP000216133"/>
    </source>
</evidence>
<dbReference type="Gene3D" id="3.30.420.40">
    <property type="match status" value="2"/>
</dbReference>
<organism evidence="2 3">
    <name type="scientific">Shouchella clausii</name>
    <name type="common">Alkalihalobacillus clausii</name>
    <dbReference type="NCBI Taxonomy" id="79880"/>
    <lineage>
        <taxon>Bacteria</taxon>
        <taxon>Bacillati</taxon>
        <taxon>Bacillota</taxon>
        <taxon>Bacilli</taxon>
        <taxon>Bacillales</taxon>
        <taxon>Bacillaceae</taxon>
        <taxon>Shouchella</taxon>
    </lineage>
</organism>
<dbReference type="Pfam" id="PF00480">
    <property type="entry name" value="ROK"/>
    <property type="match status" value="1"/>
</dbReference>
<gene>
    <name evidence="2" type="ORF">CHH61_19125</name>
</gene>
<dbReference type="PANTHER" id="PTHR18964">
    <property type="entry name" value="ROK (REPRESSOR, ORF, KINASE) FAMILY"/>
    <property type="match status" value="1"/>
</dbReference>